<proteinExistence type="predicted"/>
<dbReference type="Proteomes" id="UP001227230">
    <property type="component" value="Chromosome 14"/>
</dbReference>
<dbReference type="InterPro" id="IPR052575">
    <property type="entry name" value="SSU_processome_comp_20"/>
</dbReference>
<sequence>MDLSPPEKTAKGRRDCLGFSSLKKKKQRLVMLGGSHNIESLLHREQNLVADIFSILTVTTAFEAIISYVLKFIENLLNIDNELDDEDITIKKGVINKFLLKHMADAMGKENFVRKEWVDLLREMVLKLPEHFIKTQQPVMPQPRLRQPSGFNDIQSVQQHITFKQLQELQRQQQLQQLGDTKQHSIVK</sequence>
<dbReference type="EMBL" id="CP126661">
    <property type="protein sequence ID" value="WKA03590.1"/>
    <property type="molecule type" value="Genomic_DNA"/>
</dbReference>
<accession>A0ABY9D7Q9</accession>
<keyword evidence="2" id="KW-1185">Reference proteome</keyword>
<evidence type="ECO:0000313" key="1">
    <source>
        <dbReference type="EMBL" id="WKA03590.1"/>
    </source>
</evidence>
<evidence type="ECO:0000313" key="2">
    <source>
        <dbReference type="Proteomes" id="UP001227230"/>
    </source>
</evidence>
<name>A0ABY9D7Q9_VITVI</name>
<dbReference type="PANTHER" id="PTHR17695">
    <property type="entry name" value="SMALL SUBUNIT PROCESSOME COMPONENT 20 HOMOLOG"/>
    <property type="match status" value="1"/>
</dbReference>
<protein>
    <submittedName>
        <fullName evidence="1">Uncharacterized protein</fullName>
    </submittedName>
</protein>
<dbReference type="PANTHER" id="PTHR17695:SF11">
    <property type="entry name" value="SMALL SUBUNIT PROCESSOME COMPONENT 20 HOMOLOG"/>
    <property type="match status" value="1"/>
</dbReference>
<organism evidence="1 2">
    <name type="scientific">Vitis vinifera</name>
    <name type="common">Grape</name>
    <dbReference type="NCBI Taxonomy" id="29760"/>
    <lineage>
        <taxon>Eukaryota</taxon>
        <taxon>Viridiplantae</taxon>
        <taxon>Streptophyta</taxon>
        <taxon>Embryophyta</taxon>
        <taxon>Tracheophyta</taxon>
        <taxon>Spermatophyta</taxon>
        <taxon>Magnoliopsida</taxon>
        <taxon>eudicotyledons</taxon>
        <taxon>Gunneridae</taxon>
        <taxon>Pentapetalae</taxon>
        <taxon>rosids</taxon>
        <taxon>Vitales</taxon>
        <taxon>Vitaceae</taxon>
        <taxon>Viteae</taxon>
        <taxon>Vitis</taxon>
    </lineage>
</organism>
<gene>
    <name evidence="1" type="ORF">VitviT2T_021690</name>
</gene>
<reference evidence="1 2" key="1">
    <citation type="journal article" date="2023" name="Hortic Res">
        <title>The complete reference genome for grapevine (Vitis vinifera L.) genetics and breeding.</title>
        <authorList>
            <person name="Shi X."/>
            <person name="Cao S."/>
            <person name="Wang X."/>
            <person name="Huang S."/>
            <person name="Wang Y."/>
            <person name="Liu Z."/>
            <person name="Liu W."/>
            <person name="Leng X."/>
            <person name="Peng Y."/>
            <person name="Wang N."/>
            <person name="Wang Y."/>
            <person name="Ma Z."/>
            <person name="Xu X."/>
            <person name="Zhang F."/>
            <person name="Xue H."/>
            <person name="Zhong H."/>
            <person name="Wang Y."/>
            <person name="Zhang K."/>
            <person name="Velt A."/>
            <person name="Avia K."/>
            <person name="Holtgrawe D."/>
            <person name="Grimplet J."/>
            <person name="Matus J.T."/>
            <person name="Ware D."/>
            <person name="Wu X."/>
            <person name="Wang H."/>
            <person name="Liu C."/>
            <person name="Fang Y."/>
            <person name="Rustenholz C."/>
            <person name="Cheng Z."/>
            <person name="Xiao H."/>
            <person name="Zhou Y."/>
        </authorList>
    </citation>
    <scope>NUCLEOTIDE SEQUENCE [LARGE SCALE GENOMIC DNA]</scope>
    <source>
        <strain evidence="2">cv. Pinot noir / PN40024</strain>
        <tissue evidence="1">Leaf</tissue>
    </source>
</reference>